<protein>
    <recommendedName>
        <fullName evidence="4">Lecithin:cholesterol acyltransferase</fullName>
    </recommendedName>
</protein>
<proteinExistence type="predicted"/>
<dbReference type="EMBL" id="KV784364">
    <property type="protein sequence ID" value="OEU12827.1"/>
    <property type="molecule type" value="Genomic_DNA"/>
</dbReference>
<reference evidence="2 3" key="1">
    <citation type="submission" date="2016-09" db="EMBL/GenBank/DDBJ databases">
        <title>Extensive genetic diversity and differential bi-allelic expression allows diatom success in the polar Southern Ocean.</title>
        <authorList>
            <consortium name="DOE Joint Genome Institute"/>
            <person name="Mock T."/>
            <person name="Otillar R.P."/>
            <person name="Strauss J."/>
            <person name="Dupont C."/>
            <person name="Frickenhaus S."/>
            <person name="Maumus F."/>
            <person name="Mcmullan M."/>
            <person name="Sanges R."/>
            <person name="Schmutz J."/>
            <person name="Toseland A."/>
            <person name="Valas R."/>
            <person name="Veluchamy A."/>
            <person name="Ward B.J."/>
            <person name="Allen A."/>
            <person name="Barry K."/>
            <person name="Falciatore A."/>
            <person name="Ferrante M."/>
            <person name="Fortunato A.E."/>
            <person name="Gloeckner G."/>
            <person name="Gruber A."/>
            <person name="Hipkin R."/>
            <person name="Janech M."/>
            <person name="Kroth P."/>
            <person name="Leese F."/>
            <person name="Lindquist E."/>
            <person name="Lyon B.R."/>
            <person name="Martin J."/>
            <person name="Mayer C."/>
            <person name="Parker M."/>
            <person name="Quesneville H."/>
            <person name="Raymond J."/>
            <person name="Uhlig C."/>
            <person name="Valentin K.U."/>
            <person name="Worden A.Z."/>
            <person name="Armbrust E.V."/>
            <person name="Bowler C."/>
            <person name="Green B."/>
            <person name="Moulton V."/>
            <person name="Van Oosterhout C."/>
            <person name="Grigoriev I."/>
        </authorList>
    </citation>
    <scope>NUCLEOTIDE SEQUENCE [LARGE SCALE GENOMIC DNA]</scope>
    <source>
        <strain evidence="2 3">CCMP1102</strain>
    </source>
</reference>
<dbReference type="OrthoDB" id="42294at2759"/>
<dbReference type="GO" id="GO:0008374">
    <property type="term" value="F:O-acyltransferase activity"/>
    <property type="evidence" value="ECO:0007669"/>
    <property type="project" value="InterPro"/>
</dbReference>
<dbReference type="Pfam" id="PF02450">
    <property type="entry name" value="LCAT"/>
    <property type="match status" value="1"/>
</dbReference>
<name>A0A1E7F3V1_9STRA</name>
<dbReference type="Gene3D" id="3.40.50.1820">
    <property type="entry name" value="alpha/beta hydrolase"/>
    <property type="match status" value="1"/>
</dbReference>
<accession>A0A1E7F3V1</accession>
<dbReference type="KEGG" id="fcy:FRACYDRAFT_244100"/>
<feature type="compositionally biased region" description="Acidic residues" evidence="1">
    <location>
        <begin position="596"/>
        <end position="609"/>
    </location>
</feature>
<evidence type="ECO:0000313" key="2">
    <source>
        <dbReference type="EMBL" id="OEU12827.1"/>
    </source>
</evidence>
<dbReference type="PANTHER" id="PTHR11440">
    <property type="entry name" value="LECITHIN-CHOLESTEROL ACYLTRANSFERASE-RELATED"/>
    <property type="match status" value="1"/>
</dbReference>
<dbReference type="GO" id="GO:0006629">
    <property type="term" value="P:lipid metabolic process"/>
    <property type="evidence" value="ECO:0007669"/>
    <property type="project" value="InterPro"/>
</dbReference>
<feature type="region of interest" description="Disordered" evidence="1">
    <location>
        <begin position="596"/>
        <end position="624"/>
    </location>
</feature>
<sequence length="915" mass="101593">MVNPNELITKSTAAKERDTMVLYEQDNDGSMKEEAMMMEGSGAAKKIQRMFRSRNSLMEKAQLKHNNKSKGNVYLPILIIPGIASSGLYVEESSLDNDKYKNLRVWMNASFLAKSRFQNKILNLEDIERSKNNAILKLRQSQLQQKRSVVAAVVVEAGTVSGALISDVVTGVTAKTKGVAASAFTKGVAAAAWLHTETLSSPDTDEGDNDDGRITDEINNRCNSHGFAKEEEELEIKNAWIHHISLDTNMIDEKPGNKIRAYEGLKGCEYLVDGKIAESQGYVWAPMIKYATEIMGYEREISIDAAPYDWRLAPSVTETRDGYLTKTMIRVERMYKENHNLPIILCCHSMGCKMGHYFLNFAKQQKGQNWLDKYIHTYMPVAAPHGGVALSIRTGATGSGLNDMVDTLVGNPGDGLTMYRSWSSGNWLMPRYLPPNVFPSVIVRREGELGLTLTSEIEVGSLFALREKPPKELRLTVQFRGRIRAHSDYHRVIVNKTNPGSMTVSFQNATELGKRFRKATGFMRGFKKKASAFYRDVARKWGTVLRVACNEQSMIMRVSDFGGITASVTGKKHLETNISIVAMIGGTHSKEIIVEDSDSEDDSGGDADEDGNKSRSGIAFTKPTESHYGESIGCISLKISYCPPPKPSAEPTSTPIAITNEDTPNPPIICKRNRLNTVSCERVKYDVWSGTDLFKNDGFVNNMFGMVEEYYEGDPLGPITKSALDPPPVNCVRSIYGINVPTEVGAIYRKVPVVTVGDNVADSRYMLDKSARFPPATTFVYDNPDDIWSKKNLLTYKVTDGIVTETPRTLQNIPGKKKQRAVCGDGTVPYWNMVHALTWKNDIDELTVDELDGAVHRDIIGDERFFALLKRYCRVIDPRANAMMMMKSKYTLSSGIGGLSDMSLGSHPSNSDISS</sequence>
<keyword evidence="3" id="KW-1185">Reference proteome</keyword>
<organism evidence="2 3">
    <name type="scientific">Fragilariopsis cylindrus CCMP1102</name>
    <dbReference type="NCBI Taxonomy" id="635003"/>
    <lineage>
        <taxon>Eukaryota</taxon>
        <taxon>Sar</taxon>
        <taxon>Stramenopiles</taxon>
        <taxon>Ochrophyta</taxon>
        <taxon>Bacillariophyta</taxon>
        <taxon>Bacillariophyceae</taxon>
        <taxon>Bacillariophycidae</taxon>
        <taxon>Bacillariales</taxon>
        <taxon>Bacillariaceae</taxon>
        <taxon>Fragilariopsis</taxon>
    </lineage>
</organism>
<gene>
    <name evidence="2" type="ORF">FRACYDRAFT_244100</name>
</gene>
<dbReference type="SUPFAM" id="SSF53474">
    <property type="entry name" value="alpha/beta-Hydrolases"/>
    <property type="match status" value="1"/>
</dbReference>
<dbReference type="InterPro" id="IPR003386">
    <property type="entry name" value="LACT/PDAT_acylTrfase"/>
</dbReference>
<evidence type="ECO:0000256" key="1">
    <source>
        <dbReference type="SAM" id="MobiDB-lite"/>
    </source>
</evidence>
<dbReference type="InterPro" id="IPR029058">
    <property type="entry name" value="AB_hydrolase_fold"/>
</dbReference>
<evidence type="ECO:0000313" key="3">
    <source>
        <dbReference type="Proteomes" id="UP000095751"/>
    </source>
</evidence>
<evidence type="ECO:0008006" key="4">
    <source>
        <dbReference type="Google" id="ProtNLM"/>
    </source>
</evidence>
<dbReference type="Proteomes" id="UP000095751">
    <property type="component" value="Unassembled WGS sequence"/>
</dbReference>
<dbReference type="AlphaFoldDB" id="A0A1E7F3V1"/>
<dbReference type="InParanoid" id="A0A1E7F3V1"/>